<keyword evidence="4" id="KW-1185">Reference proteome</keyword>
<dbReference type="InterPro" id="IPR055647">
    <property type="entry name" value="DUF7223"/>
</dbReference>
<feature type="domain" description="DUF7223" evidence="2">
    <location>
        <begin position="233"/>
        <end position="406"/>
    </location>
</feature>
<evidence type="ECO:0000256" key="1">
    <source>
        <dbReference type="SAM" id="SignalP"/>
    </source>
</evidence>
<keyword evidence="1" id="KW-0732">Signal</keyword>
<dbReference type="Proteomes" id="UP001527925">
    <property type="component" value="Unassembled WGS sequence"/>
</dbReference>
<proteinExistence type="predicted"/>
<evidence type="ECO:0000313" key="3">
    <source>
        <dbReference type="EMBL" id="KAL2917026.1"/>
    </source>
</evidence>
<evidence type="ECO:0000259" key="2">
    <source>
        <dbReference type="Pfam" id="PF23865"/>
    </source>
</evidence>
<sequence length="442" mass="45920">MIALTPLVAALALAAGASPAAAAKAKCHAAPQPGYVSYASKPAQPLPPPARMRPIHSDNKPSESSVAKWYDTTLGEHSPTVAGMSIVASVPSVNLDNVPGLSTIRCTNDAVTVNFASLDEVQHWKVEKTLLLIAARHNCGAGGAPEFTMRLATNWAINAAAKSLEFATTDPEAAGVTGTFDLVAVPVSNATSYNSTASSNSTRPGYKSNGLDKRFDIGFGSLFKKPNFSFTWEGHVEVVANMFFKTKINAKKTTNGEVVIVDQPIGAINIAGILVLGPELTLLGRADVAVLGDVDVVADISASLPHFRAYYSSIDPKSVTGFEPVYGLKTNADVNFDAKIAVGLTPKLAVVAKVFGFDLSRSSLALEASAALAFGVHASAHATAANGAKPAAGAQAQACVELDMGMRLIGELFGKSKDLVSVPMRPLVNKCIGAAAATPKLH</sequence>
<accession>A0ABR4NC63</accession>
<dbReference type="EMBL" id="JADGIZ020000013">
    <property type="protein sequence ID" value="KAL2917026.1"/>
    <property type="molecule type" value="Genomic_DNA"/>
</dbReference>
<gene>
    <name evidence="3" type="ORF">HK105_203458</name>
</gene>
<dbReference type="Pfam" id="PF23865">
    <property type="entry name" value="DUF7223"/>
    <property type="match status" value="1"/>
</dbReference>
<feature type="chain" id="PRO_5046933257" description="DUF7223 domain-containing protein" evidence="1">
    <location>
        <begin position="23"/>
        <end position="442"/>
    </location>
</feature>
<comment type="caution">
    <text evidence="3">The sequence shown here is derived from an EMBL/GenBank/DDBJ whole genome shotgun (WGS) entry which is preliminary data.</text>
</comment>
<name>A0ABR4NC63_9FUNG</name>
<evidence type="ECO:0000313" key="4">
    <source>
        <dbReference type="Proteomes" id="UP001527925"/>
    </source>
</evidence>
<organism evidence="3 4">
    <name type="scientific">Polyrhizophydium stewartii</name>
    <dbReference type="NCBI Taxonomy" id="2732419"/>
    <lineage>
        <taxon>Eukaryota</taxon>
        <taxon>Fungi</taxon>
        <taxon>Fungi incertae sedis</taxon>
        <taxon>Chytridiomycota</taxon>
        <taxon>Chytridiomycota incertae sedis</taxon>
        <taxon>Chytridiomycetes</taxon>
        <taxon>Rhizophydiales</taxon>
        <taxon>Rhizophydiales incertae sedis</taxon>
        <taxon>Polyrhizophydium</taxon>
    </lineage>
</organism>
<feature type="signal peptide" evidence="1">
    <location>
        <begin position="1"/>
        <end position="22"/>
    </location>
</feature>
<reference evidence="3 4" key="1">
    <citation type="submission" date="2023-09" db="EMBL/GenBank/DDBJ databases">
        <title>Pangenome analysis of Batrachochytrium dendrobatidis and related Chytrids.</title>
        <authorList>
            <person name="Yacoub M.N."/>
            <person name="Stajich J.E."/>
            <person name="James T.Y."/>
        </authorList>
    </citation>
    <scope>NUCLEOTIDE SEQUENCE [LARGE SCALE GENOMIC DNA]</scope>
    <source>
        <strain evidence="3 4">JEL0888</strain>
    </source>
</reference>
<protein>
    <recommendedName>
        <fullName evidence="2">DUF7223 domain-containing protein</fullName>
    </recommendedName>
</protein>